<dbReference type="AlphaFoldDB" id="A0ABC8BWR8"/>
<reference evidence="3 4" key="1">
    <citation type="submission" date="2017-04" db="EMBL/GenBank/DDBJ databases">
        <title>The complete genome sequence of Streptomyces albolongus YIM 101047, the producer of novel bafilomycins and novel odoriferous sesquiterpenoids.</title>
        <authorList>
            <person name="Yin M."/>
            <person name="Jiang Y."/>
        </authorList>
    </citation>
    <scope>NUCLEOTIDE SEQUENCE [LARGE SCALE GENOMIC DNA]</scope>
    <source>
        <strain evidence="3 4">YIM 101047</strain>
    </source>
</reference>
<gene>
    <name evidence="3" type="ORF">B7C62_22245</name>
</gene>
<dbReference type="EMBL" id="CP020563">
    <property type="protein sequence ID" value="ARF74650.1"/>
    <property type="molecule type" value="Genomic_DNA"/>
</dbReference>
<keyword evidence="2" id="KW-0472">Membrane</keyword>
<dbReference type="KEGG" id="kab:B7C62_22245"/>
<feature type="region of interest" description="Disordered" evidence="1">
    <location>
        <begin position="131"/>
        <end position="169"/>
    </location>
</feature>
<proteinExistence type="predicted"/>
<sequence length="326" mass="34879">MDEMTQLRGLRADAPVPDRAALAPGRRRLTEAIAGGGRRTFLQRLRGDWRIASLGAVVAITAAALFLTQAVDLSASRPSGPAAVAGEPDLSSPAAALNQAADHLEQQKAPPEPRADQWIYTVEVFKRPRIAETEVIGQPDSTTPDWKPYAEPGAEEDPTDGTGSPRETYRAAESLPDSPAALLEKVRALYPAFDTERGRKESDDARTFRGLSALIESYPLSPAARARVYRALATVPGVGVTGQLVRDAAGREAIAVTFTEPGGHERRELLLSPSDYSYAGTRSVVTEDHEVKELGMVSRMTAGDVTDDRARTAAAVVDAQGETPRA</sequence>
<dbReference type="Proteomes" id="UP000192251">
    <property type="component" value="Chromosome"/>
</dbReference>
<dbReference type="NCBIfam" id="NF038083">
    <property type="entry name" value="CU044_5270_fam"/>
    <property type="match status" value="1"/>
</dbReference>
<protein>
    <recommendedName>
        <fullName evidence="5">CU044_5270 family protein</fullName>
    </recommendedName>
</protein>
<dbReference type="RefSeq" id="WP_084748697.1">
    <property type="nucleotide sequence ID" value="NZ_CP020563.1"/>
</dbReference>
<name>A0ABC8BWR8_9ACTN</name>
<evidence type="ECO:0000313" key="4">
    <source>
        <dbReference type="Proteomes" id="UP000192251"/>
    </source>
</evidence>
<keyword evidence="2" id="KW-0812">Transmembrane</keyword>
<keyword evidence="2" id="KW-1133">Transmembrane helix</keyword>
<evidence type="ECO:0000313" key="3">
    <source>
        <dbReference type="EMBL" id="ARF74650.1"/>
    </source>
</evidence>
<feature type="transmembrane region" description="Helical" evidence="2">
    <location>
        <begin position="49"/>
        <end position="67"/>
    </location>
</feature>
<evidence type="ECO:0000256" key="1">
    <source>
        <dbReference type="SAM" id="MobiDB-lite"/>
    </source>
</evidence>
<dbReference type="InterPro" id="IPR047789">
    <property type="entry name" value="CU044_5270-like"/>
</dbReference>
<evidence type="ECO:0008006" key="5">
    <source>
        <dbReference type="Google" id="ProtNLM"/>
    </source>
</evidence>
<keyword evidence="4" id="KW-1185">Reference proteome</keyword>
<organism evidence="3 4">
    <name type="scientific">Kitasatospora albolonga</name>
    <dbReference type="NCBI Taxonomy" id="68173"/>
    <lineage>
        <taxon>Bacteria</taxon>
        <taxon>Bacillati</taxon>
        <taxon>Actinomycetota</taxon>
        <taxon>Actinomycetes</taxon>
        <taxon>Kitasatosporales</taxon>
        <taxon>Streptomycetaceae</taxon>
        <taxon>Kitasatospora</taxon>
    </lineage>
</organism>
<accession>A0ABC8BWR8</accession>
<evidence type="ECO:0000256" key="2">
    <source>
        <dbReference type="SAM" id="Phobius"/>
    </source>
</evidence>